<dbReference type="PIRSF" id="PIRSF020680">
    <property type="entry name" value="PhnH"/>
    <property type="match status" value="1"/>
</dbReference>
<accession>A0A1X7A9E4</accession>
<evidence type="ECO:0000313" key="2">
    <source>
        <dbReference type="Proteomes" id="UP000193778"/>
    </source>
</evidence>
<dbReference type="Gene3D" id="3.40.50.11310">
    <property type="entry name" value="Bacterial phosphonate metabolism protein PhnH"/>
    <property type="match status" value="1"/>
</dbReference>
<dbReference type="AlphaFoldDB" id="A0A1X7A9E4"/>
<organism evidence="1 2">
    <name type="scientific">Ruegeria meonggei</name>
    <dbReference type="NCBI Taxonomy" id="1446476"/>
    <lineage>
        <taxon>Bacteria</taxon>
        <taxon>Pseudomonadati</taxon>
        <taxon>Pseudomonadota</taxon>
        <taxon>Alphaproteobacteria</taxon>
        <taxon>Rhodobacterales</taxon>
        <taxon>Roseobacteraceae</taxon>
        <taxon>Ruegeria</taxon>
    </lineage>
</organism>
<sequence length="191" mass="20101">MTQQTQFSGGFRDAPIDAAHAFRAAMTVMARPGQIRAISGGQPPVPLSVASGTLLLTLCDPDTKVHLAGAADTDAVRQWLTFHTGAPITDAASADFAVGTWRALGPVGKYRIGTAEYPDRSTTLIVECDDLHQKGAALTGPGIRETSYLSLPDVPVLQANAALYPLGCDFFFTCGDRVAALPRSTQIKAEG</sequence>
<dbReference type="NCBIfam" id="TIGR03292">
    <property type="entry name" value="PhnH_redo"/>
    <property type="match status" value="1"/>
</dbReference>
<gene>
    <name evidence="1" type="primary">phnH</name>
    <name evidence="1" type="ORF">RUM8411_03876</name>
</gene>
<reference evidence="2" key="1">
    <citation type="submission" date="2017-03" db="EMBL/GenBank/DDBJ databases">
        <authorList>
            <person name="Rodrigo-Torres L."/>
            <person name="Arahal R.D."/>
            <person name="Lucena T."/>
        </authorList>
    </citation>
    <scope>NUCLEOTIDE SEQUENCE [LARGE SCALE GENOMIC DNA]</scope>
    <source>
        <strain evidence="2">CECT 8411</strain>
    </source>
</reference>
<dbReference type="InterPro" id="IPR008772">
    <property type="entry name" value="Phosphonate_metab_PhnH"/>
</dbReference>
<dbReference type="GO" id="GO:0019634">
    <property type="term" value="P:organic phosphonate metabolic process"/>
    <property type="evidence" value="ECO:0007669"/>
    <property type="project" value="InterPro"/>
</dbReference>
<proteinExistence type="predicted"/>
<keyword evidence="2" id="KW-1185">Reference proteome</keyword>
<dbReference type="OrthoDB" id="9814509at2"/>
<dbReference type="GO" id="GO:0061693">
    <property type="term" value="F:alpha-D-ribose 1-methylphosphonate 5-triphosphate synthase activity"/>
    <property type="evidence" value="ECO:0007669"/>
    <property type="project" value="UniProtKB-EC"/>
</dbReference>
<protein>
    <submittedName>
        <fullName evidence="1">Alpha-D-ribose 1-methylphosphonate 5-triphosphate synthase subunit PhnH</fullName>
        <ecNumber evidence="1">2.7.8.37</ecNumber>
    </submittedName>
</protein>
<dbReference type="InterPro" id="IPR038058">
    <property type="entry name" value="PhnH-like_sp"/>
</dbReference>
<dbReference type="EC" id="2.7.8.37" evidence="1"/>
<dbReference type="Proteomes" id="UP000193778">
    <property type="component" value="Unassembled WGS sequence"/>
</dbReference>
<dbReference type="Pfam" id="PF05845">
    <property type="entry name" value="PhnH"/>
    <property type="match status" value="1"/>
</dbReference>
<evidence type="ECO:0000313" key="1">
    <source>
        <dbReference type="EMBL" id="SLN73248.1"/>
    </source>
</evidence>
<keyword evidence="1" id="KW-0808">Transferase</keyword>
<name>A0A1X7A9E4_9RHOB</name>
<dbReference type="SUPFAM" id="SSF159709">
    <property type="entry name" value="PhnH-like"/>
    <property type="match status" value="1"/>
</dbReference>
<dbReference type="EMBL" id="FWFP01000013">
    <property type="protein sequence ID" value="SLN73248.1"/>
    <property type="molecule type" value="Genomic_DNA"/>
</dbReference>
<dbReference type="RefSeq" id="WP_085824328.1">
    <property type="nucleotide sequence ID" value="NZ_FWFP01000013.1"/>
</dbReference>